<dbReference type="Gene3D" id="1.10.1200.10">
    <property type="entry name" value="ACP-like"/>
    <property type="match status" value="1"/>
</dbReference>
<keyword evidence="3" id="KW-0560">Oxidoreductase</keyword>
<dbReference type="InterPro" id="IPR013968">
    <property type="entry name" value="PKS_KR"/>
</dbReference>
<dbReference type="PANTHER" id="PTHR43775:SF37">
    <property type="entry name" value="SI:DKEY-61P9.11"/>
    <property type="match status" value="1"/>
</dbReference>
<dbReference type="InterPro" id="IPR057326">
    <property type="entry name" value="KR_dom"/>
</dbReference>
<evidence type="ECO:0000256" key="1">
    <source>
        <dbReference type="ARBA" id="ARBA00022450"/>
    </source>
</evidence>
<dbReference type="AlphaFoldDB" id="A0A194VQV5"/>
<dbReference type="InterPro" id="IPR050091">
    <property type="entry name" value="PKS_NRPS_Biosynth_Enz"/>
</dbReference>
<dbReference type="EMBL" id="CM003099">
    <property type="protein sequence ID" value="KUI66367.1"/>
    <property type="molecule type" value="Genomic_DNA"/>
</dbReference>
<dbReference type="GO" id="GO:0004312">
    <property type="term" value="F:fatty acid synthase activity"/>
    <property type="evidence" value="ECO:0007669"/>
    <property type="project" value="TreeGrafter"/>
</dbReference>
<dbReference type="PROSITE" id="PS50075">
    <property type="entry name" value="CARRIER"/>
    <property type="match status" value="1"/>
</dbReference>
<dbReference type="Pfam" id="PF00550">
    <property type="entry name" value="PP-binding"/>
    <property type="match status" value="1"/>
</dbReference>
<dbReference type="OrthoDB" id="329835at2759"/>
<dbReference type="Gene3D" id="3.40.50.720">
    <property type="entry name" value="NAD(P)-binding Rossmann-like Domain"/>
    <property type="match status" value="1"/>
</dbReference>
<name>A0A194VQV5_CYTMA</name>
<sequence>MPPIKGCIQSSMVVTDDLKLPANSRSQELIFEKMTFSDWKATIDPKVQGWWNLHRELPGGLDFFILVSSMMGTIGGGSLSAYSGANSYMDALARYRVSKGERAAALGLGIVPNGGYLIEHPERLAGVEGVEKYAFTSLREICALLEIYCDPANPFSRSLEGCQPVLGVRPPAHWRHLEEIPTTYFQPFWGHMHHIPALVLEGHSAEDVDGNAVSAHHKGALDAAERLAVAASLSEAAEIVSEALAQRMSMLLGTAEDRLDAHKPMHSYGIDSLSAIDIRTWVGQVFEVDIPVFEILGGATFASAGLSIARKVWSRN</sequence>
<organism evidence="5 6">
    <name type="scientific">Cytospora mali</name>
    <name type="common">Apple Valsa canker fungus</name>
    <name type="synonym">Valsa mali</name>
    <dbReference type="NCBI Taxonomy" id="578113"/>
    <lineage>
        <taxon>Eukaryota</taxon>
        <taxon>Fungi</taxon>
        <taxon>Dikarya</taxon>
        <taxon>Ascomycota</taxon>
        <taxon>Pezizomycotina</taxon>
        <taxon>Sordariomycetes</taxon>
        <taxon>Sordariomycetidae</taxon>
        <taxon>Diaporthales</taxon>
        <taxon>Cytosporaceae</taxon>
        <taxon>Cytospora</taxon>
    </lineage>
</organism>
<feature type="domain" description="Carrier" evidence="4">
    <location>
        <begin position="234"/>
        <end position="312"/>
    </location>
</feature>
<dbReference type="GO" id="GO:0016491">
    <property type="term" value="F:oxidoreductase activity"/>
    <property type="evidence" value="ECO:0007669"/>
    <property type="project" value="UniProtKB-KW"/>
</dbReference>
<dbReference type="SUPFAM" id="SSF47336">
    <property type="entry name" value="ACP-like"/>
    <property type="match status" value="1"/>
</dbReference>
<dbReference type="InterPro" id="IPR006162">
    <property type="entry name" value="Ppantetheine_attach_site"/>
</dbReference>
<dbReference type="InterPro" id="IPR020806">
    <property type="entry name" value="PKS_PP-bd"/>
</dbReference>
<dbReference type="GO" id="GO:0044550">
    <property type="term" value="P:secondary metabolite biosynthetic process"/>
    <property type="evidence" value="ECO:0007669"/>
    <property type="project" value="TreeGrafter"/>
</dbReference>
<evidence type="ECO:0000256" key="2">
    <source>
        <dbReference type="ARBA" id="ARBA00022553"/>
    </source>
</evidence>
<dbReference type="SMART" id="SM00823">
    <property type="entry name" value="PKS_PP"/>
    <property type="match status" value="1"/>
</dbReference>
<reference evidence="5" key="1">
    <citation type="submission" date="2014-12" db="EMBL/GenBank/DDBJ databases">
        <title>Genome Sequence of Valsa Canker Pathogens Uncovers a Specific Adaption of Colonization on Woody Bark.</title>
        <authorList>
            <person name="Yin Z."/>
            <person name="Liu H."/>
            <person name="Gao X."/>
            <person name="Li Z."/>
            <person name="Song N."/>
            <person name="Ke X."/>
            <person name="Dai Q."/>
            <person name="Wu Y."/>
            <person name="Sun Y."/>
            <person name="Xu J.-R."/>
            <person name="Kang Z.K."/>
            <person name="Wang L."/>
            <person name="Huang L."/>
        </authorList>
    </citation>
    <scope>NUCLEOTIDE SEQUENCE [LARGE SCALE GENOMIC DNA]</scope>
    <source>
        <strain evidence="5">03-8</strain>
    </source>
</reference>
<dbReference type="InterPro" id="IPR009081">
    <property type="entry name" value="PP-bd_ACP"/>
</dbReference>
<gene>
    <name evidence="5" type="ORF">VM1G_02380</name>
</gene>
<dbReference type="PANTHER" id="PTHR43775">
    <property type="entry name" value="FATTY ACID SYNTHASE"/>
    <property type="match status" value="1"/>
</dbReference>
<dbReference type="Pfam" id="PF08659">
    <property type="entry name" value="KR"/>
    <property type="match status" value="1"/>
</dbReference>
<dbReference type="Proteomes" id="UP000078559">
    <property type="component" value="Chromosome 2"/>
</dbReference>
<dbReference type="InterPro" id="IPR036736">
    <property type="entry name" value="ACP-like_sf"/>
</dbReference>
<keyword evidence="1" id="KW-0596">Phosphopantetheine</keyword>
<keyword evidence="2" id="KW-0597">Phosphoprotein</keyword>
<proteinExistence type="predicted"/>
<dbReference type="SMART" id="SM00822">
    <property type="entry name" value="PKS_KR"/>
    <property type="match status" value="1"/>
</dbReference>
<keyword evidence="6" id="KW-1185">Reference proteome</keyword>
<protein>
    <submittedName>
        <fullName evidence="5">Lovastatin diketide synthase LovF</fullName>
    </submittedName>
</protein>
<accession>A0A194VQV5</accession>
<dbReference type="GO" id="GO:0031177">
    <property type="term" value="F:phosphopantetheine binding"/>
    <property type="evidence" value="ECO:0007669"/>
    <property type="project" value="InterPro"/>
</dbReference>
<dbReference type="InterPro" id="IPR036291">
    <property type="entry name" value="NAD(P)-bd_dom_sf"/>
</dbReference>
<evidence type="ECO:0000313" key="5">
    <source>
        <dbReference type="EMBL" id="KUI66367.1"/>
    </source>
</evidence>
<evidence type="ECO:0000256" key="3">
    <source>
        <dbReference type="ARBA" id="ARBA00023002"/>
    </source>
</evidence>
<evidence type="ECO:0000313" key="6">
    <source>
        <dbReference type="Proteomes" id="UP000078559"/>
    </source>
</evidence>
<evidence type="ECO:0000259" key="4">
    <source>
        <dbReference type="PROSITE" id="PS50075"/>
    </source>
</evidence>
<dbReference type="GO" id="GO:0006633">
    <property type="term" value="P:fatty acid biosynthetic process"/>
    <property type="evidence" value="ECO:0007669"/>
    <property type="project" value="TreeGrafter"/>
</dbReference>
<dbReference type="PROSITE" id="PS00012">
    <property type="entry name" value="PHOSPHOPANTETHEINE"/>
    <property type="match status" value="1"/>
</dbReference>
<dbReference type="SUPFAM" id="SSF51735">
    <property type="entry name" value="NAD(P)-binding Rossmann-fold domains"/>
    <property type="match status" value="1"/>
</dbReference>